<reference evidence="12 13" key="1">
    <citation type="submission" date="2024-05" db="EMBL/GenBank/DDBJ databases">
        <title>Genome Sequence and Characterization of the New Strain Purple Sulfur Bacterium of Genus Thioalkalicoccus.</title>
        <authorList>
            <person name="Bryantseva I.A."/>
            <person name="Kyndt J.A."/>
            <person name="Imhoff J.F."/>
        </authorList>
    </citation>
    <scope>NUCLEOTIDE SEQUENCE [LARGE SCALE GENOMIC DNA]</scope>
    <source>
        <strain evidence="12 13">Um2</strain>
    </source>
</reference>
<dbReference type="InterPro" id="IPR006311">
    <property type="entry name" value="TAT_signal"/>
</dbReference>
<accession>A0ABV4BHX4</accession>
<evidence type="ECO:0000313" key="13">
    <source>
        <dbReference type="Proteomes" id="UP001564408"/>
    </source>
</evidence>
<evidence type="ECO:0000256" key="3">
    <source>
        <dbReference type="ARBA" id="ARBA00015799"/>
    </source>
</evidence>
<keyword evidence="4 10" id="KW-0813">Transport</keyword>
<dbReference type="Pfam" id="PF01355">
    <property type="entry name" value="HIPIP"/>
    <property type="match status" value="1"/>
</dbReference>
<evidence type="ECO:0000256" key="7">
    <source>
        <dbReference type="ARBA" id="ARBA00022982"/>
    </source>
</evidence>
<gene>
    <name evidence="12" type="ORF">ABC977_13430</name>
</gene>
<comment type="subunit">
    <text evidence="2 10">Homodimer.</text>
</comment>
<dbReference type="InterPro" id="IPR000170">
    <property type="entry name" value="High_potential_FeS_prot"/>
</dbReference>
<evidence type="ECO:0000256" key="1">
    <source>
        <dbReference type="ARBA" id="ARBA00002137"/>
    </source>
</evidence>
<evidence type="ECO:0000256" key="9">
    <source>
        <dbReference type="ARBA" id="ARBA00023014"/>
    </source>
</evidence>
<evidence type="ECO:0000256" key="8">
    <source>
        <dbReference type="ARBA" id="ARBA00023004"/>
    </source>
</evidence>
<evidence type="ECO:0000256" key="6">
    <source>
        <dbReference type="ARBA" id="ARBA00022723"/>
    </source>
</evidence>
<feature type="domain" description="High potential iron-sulfur proteins family profile" evidence="11">
    <location>
        <begin position="38"/>
        <end position="117"/>
    </location>
</feature>
<keyword evidence="7 10" id="KW-0249">Electron transport</keyword>
<dbReference type="Proteomes" id="UP001564408">
    <property type="component" value="Unassembled WGS sequence"/>
</dbReference>
<dbReference type="RefSeq" id="WP_369667790.1">
    <property type="nucleotide sequence ID" value="NZ_JBDKXB010000020.1"/>
</dbReference>
<keyword evidence="9 10" id="KW-0411">Iron-sulfur</keyword>
<keyword evidence="13" id="KW-1185">Reference proteome</keyword>
<dbReference type="PROSITE" id="PS51318">
    <property type="entry name" value="TAT"/>
    <property type="match status" value="1"/>
</dbReference>
<keyword evidence="6 10" id="KW-0479">Metal-binding</keyword>
<evidence type="ECO:0000256" key="10">
    <source>
        <dbReference type="RuleBase" id="RU000620"/>
    </source>
</evidence>
<sequence>MSDKPICKSRRDAMKMMLGGFAAIPVINLVGLGNVQASDLPPVDPATNPIAIALKYVHDATESERESYNRPGAPANEQTCANCAFDMASEGEWRPCSLFPGMAIHENGWCTSWALKS</sequence>
<evidence type="ECO:0000259" key="11">
    <source>
        <dbReference type="PROSITE" id="PS51373"/>
    </source>
</evidence>
<evidence type="ECO:0000256" key="5">
    <source>
        <dbReference type="ARBA" id="ARBA00022485"/>
    </source>
</evidence>
<dbReference type="PROSITE" id="PS51373">
    <property type="entry name" value="HIPIP"/>
    <property type="match status" value="1"/>
</dbReference>
<proteinExistence type="inferred from homology"/>
<protein>
    <recommendedName>
        <fullName evidence="3 10">High-potential iron-sulfur protein</fullName>
        <shortName evidence="10">HiPIP</shortName>
    </recommendedName>
</protein>
<evidence type="ECO:0000313" key="12">
    <source>
        <dbReference type="EMBL" id="MEY6433404.1"/>
    </source>
</evidence>
<comment type="function">
    <text evidence="1 10">Specific class of high-redox-potential 4Fe-4S ferredoxins. Functions in anaerobic electron transport in most purple and in some other photosynthetic bacteria and in at least one genus (Paracoccus) of halophilic, denitrifying bacteria.</text>
</comment>
<organism evidence="12 13">
    <name type="scientific">Thioalkalicoccus limnaeus</name>
    <dbReference type="NCBI Taxonomy" id="120681"/>
    <lineage>
        <taxon>Bacteria</taxon>
        <taxon>Pseudomonadati</taxon>
        <taxon>Pseudomonadota</taxon>
        <taxon>Gammaproteobacteria</taxon>
        <taxon>Chromatiales</taxon>
        <taxon>Chromatiaceae</taxon>
        <taxon>Thioalkalicoccus</taxon>
    </lineage>
</organism>
<keyword evidence="5 10" id="KW-0004">4Fe-4S</keyword>
<dbReference type="EMBL" id="JBDKXB010000020">
    <property type="protein sequence ID" value="MEY6433404.1"/>
    <property type="molecule type" value="Genomic_DNA"/>
</dbReference>
<comment type="caution">
    <text evidence="12">The sequence shown here is derived from an EMBL/GenBank/DDBJ whole genome shotgun (WGS) entry which is preliminary data.</text>
</comment>
<name>A0ABV4BHX4_9GAMM</name>
<dbReference type="InterPro" id="IPR036369">
    <property type="entry name" value="HIPIP_sf"/>
</dbReference>
<dbReference type="Gene3D" id="4.10.490.10">
    <property type="entry name" value="High potential iron-sulphur protein"/>
    <property type="match status" value="1"/>
</dbReference>
<dbReference type="SUPFAM" id="SSF57652">
    <property type="entry name" value="HIPIP (high potential iron protein)"/>
    <property type="match status" value="1"/>
</dbReference>
<evidence type="ECO:0000256" key="2">
    <source>
        <dbReference type="ARBA" id="ARBA00011738"/>
    </source>
</evidence>
<comment type="similarity">
    <text evidence="10">Belongs to the high-potential iron-sulfur protein (HiPIP) family.</text>
</comment>
<keyword evidence="8 10" id="KW-0408">Iron</keyword>
<evidence type="ECO:0000256" key="4">
    <source>
        <dbReference type="ARBA" id="ARBA00022448"/>
    </source>
</evidence>